<organism evidence="3 4">
    <name type="scientific">Caenorhabditis japonica</name>
    <dbReference type="NCBI Taxonomy" id="281687"/>
    <lineage>
        <taxon>Eukaryota</taxon>
        <taxon>Metazoa</taxon>
        <taxon>Ecdysozoa</taxon>
        <taxon>Nematoda</taxon>
        <taxon>Chromadorea</taxon>
        <taxon>Rhabditida</taxon>
        <taxon>Rhabditina</taxon>
        <taxon>Rhabditomorpha</taxon>
        <taxon>Rhabditoidea</taxon>
        <taxon>Rhabditidae</taxon>
        <taxon>Peloderinae</taxon>
        <taxon>Caenorhabditis</taxon>
    </lineage>
</organism>
<feature type="region of interest" description="Disordered" evidence="1">
    <location>
        <begin position="1"/>
        <end position="109"/>
    </location>
</feature>
<dbReference type="InterPro" id="IPR005162">
    <property type="entry name" value="Retrotrans_gag_dom"/>
</dbReference>
<feature type="compositionally biased region" description="Polar residues" evidence="1">
    <location>
        <begin position="96"/>
        <end position="106"/>
    </location>
</feature>
<evidence type="ECO:0000256" key="1">
    <source>
        <dbReference type="SAM" id="MobiDB-lite"/>
    </source>
</evidence>
<dbReference type="AlphaFoldDB" id="A0A8R1II72"/>
<feature type="compositionally biased region" description="Polar residues" evidence="1">
    <location>
        <begin position="23"/>
        <end position="40"/>
    </location>
</feature>
<feature type="compositionally biased region" description="Polar residues" evidence="1">
    <location>
        <begin position="72"/>
        <end position="86"/>
    </location>
</feature>
<reference evidence="4" key="1">
    <citation type="submission" date="2010-08" db="EMBL/GenBank/DDBJ databases">
        <authorList>
            <consortium name="Caenorhabditis japonica Sequencing Consortium"/>
            <person name="Wilson R.K."/>
        </authorList>
    </citation>
    <scope>NUCLEOTIDE SEQUENCE [LARGE SCALE GENOMIC DNA]</scope>
    <source>
        <strain evidence="4">DF5081</strain>
    </source>
</reference>
<dbReference type="Proteomes" id="UP000005237">
    <property type="component" value="Unassembled WGS sequence"/>
</dbReference>
<evidence type="ECO:0000313" key="4">
    <source>
        <dbReference type="Proteomes" id="UP000005237"/>
    </source>
</evidence>
<dbReference type="PANTHER" id="PTHR33223:SF6">
    <property type="entry name" value="CCHC-TYPE DOMAIN-CONTAINING PROTEIN"/>
    <property type="match status" value="1"/>
</dbReference>
<proteinExistence type="predicted"/>
<evidence type="ECO:0000313" key="3">
    <source>
        <dbReference type="EnsemblMetazoa" id="CJA36689.1"/>
    </source>
</evidence>
<protein>
    <submittedName>
        <fullName evidence="3">Retrotrans_gag domain-containing protein</fullName>
    </submittedName>
</protein>
<name>A0A8R1II72_CAEJA</name>
<keyword evidence="4" id="KW-1185">Reference proteome</keyword>
<reference evidence="3" key="2">
    <citation type="submission" date="2022-06" db="UniProtKB">
        <authorList>
            <consortium name="EnsemblMetazoa"/>
        </authorList>
    </citation>
    <scope>IDENTIFICATION</scope>
    <source>
        <strain evidence="3">DF5081</strain>
    </source>
</reference>
<dbReference type="EnsemblMetazoa" id="CJA36689.1">
    <property type="protein sequence ID" value="CJA36689.1"/>
    <property type="gene ID" value="WBGene00212536"/>
</dbReference>
<feature type="domain" description="Retrotransposon gag" evidence="2">
    <location>
        <begin position="214"/>
        <end position="308"/>
    </location>
</feature>
<dbReference type="PANTHER" id="PTHR33223">
    <property type="entry name" value="CCHC-TYPE DOMAIN-CONTAINING PROTEIN"/>
    <property type="match status" value="1"/>
</dbReference>
<evidence type="ECO:0000259" key="2">
    <source>
        <dbReference type="Pfam" id="PF03732"/>
    </source>
</evidence>
<sequence length="639" mass="71936">PSDRVLRGQSRRIGERLTPVARSRSTTPTAQSKQHTSTSVAKAEKKARATTSITDFIRKHLGTPAKEPEGSPGTSAYSTPTAQGNQRRPDTPLQLAHQSPDPSDTLTPIAPSEVNETIIKMSDNETKNKKKIRRIMFSSDSDSSISEEETTRVEQKTGINGKSAWKDTGDLLRLLEKRIKPFKSGKAADVCSWLNSVSRIFGLLDVPAKEGVALLPFFLVSPAAEKYESIPENKKTSWKRVTKAFVKLHACEVDKEVSIQEISNLQQGKKSISEFAEEIKKLGRYAYDNLPEESREWLMATQFMNGVNKQIRSELRRLPRIPKTLSEMAAEAGKFERLLNIEAEEDEEDTVIAALHQTFPNYQQGRGGHFGPRGRRQYGRQNYRQNQEYMEQPAPSRLYNRNFHQGPGYGYMQQHGYQGFQGGNLNQRPGGQMMLENGPAGVTFNNRTVQYTHDFATPPVNVYLPKSNAMEMRAHKCFKTELIAKTFSFLSIYHSTVADVGRRESISVDECRKAVAEKKYVDQKLEEISPGVYRSNSTEHYAKNQTGWMGTKEYSFFELTVQTGNVATMDGKEIISNLGPMKECSFDAGSCKKDEFTIVWEAQHTNTLCPYEYAYTSSAITNNEFLAIEETGVFSSIDR</sequence>
<accession>A0A8R1II72</accession>
<dbReference type="Pfam" id="PF03732">
    <property type="entry name" value="Retrotrans_gag"/>
    <property type="match status" value="1"/>
</dbReference>